<keyword evidence="2" id="KW-1133">Transmembrane helix</keyword>
<keyword evidence="4" id="KW-1185">Reference proteome</keyword>
<evidence type="ECO:0000313" key="4">
    <source>
        <dbReference type="Proteomes" id="UP000317318"/>
    </source>
</evidence>
<evidence type="ECO:0000256" key="2">
    <source>
        <dbReference type="SAM" id="Phobius"/>
    </source>
</evidence>
<feature type="region of interest" description="Disordered" evidence="1">
    <location>
        <begin position="77"/>
        <end position="109"/>
    </location>
</feature>
<evidence type="ECO:0000313" key="3">
    <source>
        <dbReference type="EMBL" id="QDT37648.1"/>
    </source>
</evidence>
<organism evidence="3 4">
    <name type="scientific">Stratiformator vulcanicus</name>
    <dbReference type="NCBI Taxonomy" id="2527980"/>
    <lineage>
        <taxon>Bacteria</taxon>
        <taxon>Pseudomonadati</taxon>
        <taxon>Planctomycetota</taxon>
        <taxon>Planctomycetia</taxon>
        <taxon>Planctomycetales</taxon>
        <taxon>Planctomycetaceae</taxon>
        <taxon>Stratiformator</taxon>
    </lineage>
</organism>
<dbReference type="Proteomes" id="UP000317318">
    <property type="component" value="Chromosome"/>
</dbReference>
<dbReference type="AlphaFoldDB" id="A0A517R187"/>
<gene>
    <name evidence="3" type="ORF">Pan189_20280</name>
</gene>
<keyword evidence="2" id="KW-0812">Transmembrane</keyword>
<dbReference type="RefSeq" id="WP_145363744.1">
    <property type="nucleotide sequence ID" value="NZ_CP036268.1"/>
</dbReference>
<dbReference type="EMBL" id="CP036268">
    <property type="protein sequence ID" value="QDT37648.1"/>
    <property type="molecule type" value="Genomic_DNA"/>
</dbReference>
<accession>A0A517R187</accession>
<evidence type="ECO:0000256" key="1">
    <source>
        <dbReference type="SAM" id="MobiDB-lite"/>
    </source>
</evidence>
<proteinExistence type="predicted"/>
<sequence>MHSDEIEGSGELEPFEKQLRRLRPIRPDLALPSPILKNLKVDRELRRERAFWVGLTACSWLITTGMLLYIAPTWTSSKSSQPPTMVKTPTRDPVETPATVPVNSETKRQENVSAEPIVSSFIRYQPPKKLSSISDGVLSVGSRHLIGSEAVADLMAQLPPVSSRTVSRFTGTAVDAEPLRVGASRFIRYPKDGDVDFNLLLIEESL</sequence>
<name>A0A517R187_9PLAN</name>
<protein>
    <submittedName>
        <fullName evidence="3">Uncharacterized protein</fullName>
    </submittedName>
</protein>
<keyword evidence="2" id="KW-0472">Membrane</keyword>
<feature type="transmembrane region" description="Helical" evidence="2">
    <location>
        <begin position="50"/>
        <end position="71"/>
    </location>
</feature>
<dbReference type="KEGG" id="svp:Pan189_20280"/>
<reference evidence="3 4" key="1">
    <citation type="submission" date="2019-02" db="EMBL/GenBank/DDBJ databases">
        <title>Deep-cultivation of Planctomycetes and their phenomic and genomic characterization uncovers novel biology.</title>
        <authorList>
            <person name="Wiegand S."/>
            <person name="Jogler M."/>
            <person name="Boedeker C."/>
            <person name="Pinto D."/>
            <person name="Vollmers J."/>
            <person name="Rivas-Marin E."/>
            <person name="Kohn T."/>
            <person name="Peeters S.H."/>
            <person name="Heuer A."/>
            <person name="Rast P."/>
            <person name="Oberbeckmann S."/>
            <person name="Bunk B."/>
            <person name="Jeske O."/>
            <person name="Meyerdierks A."/>
            <person name="Storesund J.E."/>
            <person name="Kallscheuer N."/>
            <person name="Luecker S."/>
            <person name="Lage O.M."/>
            <person name="Pohl T."/>
            <person name="Merkel B.J."/>
            <person name="Hornburger P."/>
            <person name="Mueller R.-W."/>
            <person name="Bruemmer F."/>
            <person name="Labrenz M."/>
            <person name="Spormann A.M."/>
            <person name="Op den Camp H."/>
            <person name="Overmann J."/>
            <person name="Amann R."/>
            <person name="Jetten M.S.M."/>
            <person name="Mascher T."/>
            <person name="Medema M.H."/>
            <person name="Devos D.P."/>
            <person name="Kaster A.-K."/>
            <person name="Ovreas L."/>
            <person name="Rohde M."/>
            <person name="Galperin M.Y."/>
            <person name="Jogler C."/>
        </authorList>
    </citation>
    <scope>NUCLEOTIDE SEQUENCE [LARGE SCALE GENOMIC DNA]</scope>
    <source>
        <strain evidence="3 4">Pan189</strain>
    </source>
</reference>